<dbReference type="Proteomes" id="UP000523161">
    <property type="component" value="Unassembled WGS sequence"/>
</dbReference>
<accession>A0A7Y5ARE0</accession>
<dbReference type="RefSeq" id="WP_173500758.1">
    <property type="nucleotide sequence ID" value="NZ_JABSOD010000006.1"/>
</dbReference>
<gene>
    <name evidence="1" type="ORF">HRH59_08005</name>
</gene>
<proteinExistence type="predicted"/>
<evidence type="ECO:0000313" key="2">
    <source>
        <dbReference type="Proteomes" id="UP000523161"/>
    </source>
</evidence>
<sequence>MSLLKQNTLYAATLCTMLALFLLLSGCTVKLISSYDEKTDNAVSALQKDITLFFITVQSQAGLPECVYSNHLGFYQQANVDLSAIAVRTKAIAANDITVEQVALLQDSLSMLEQLHQLGCFSPAQVASLRSSFDSSITAILKLELAKKRGQ</sequence>
<protein>
    <submittedName>
        <fullName evidence="1">Uncharacterized protein</fullName>
    </submittedName>
</protein>
<comment type="caution">
    <text evidence="1">The sequence shown here is derived from an EMBL/GenBank/DDBJ whole genome shotgun (WGS) entry which is preliminary data.</text>
</comment>
<keyword evidence="2" id="KW-1185">Reference proteome</keyword>
<organism evidence="1 2">
    <name type="scientific">Rheinheimera lutimaris</name>
    <dbReference type="NCBI Taxonomy" id="2740584"/>
    <lineage>
        <taxon>Bacteria</taxon>
        <taxon>Pseudomonadati</taxon>
        <taxon>Pseudomonadota</taxon>
        <taxon>Gammaproteobacteria</taxon>
        <taxon>Chromatiales</taxon>
        <taxon>Chromatiaceae</taxon>
        <taxon>Rheinheimera</taxon>
    </lineage>
</organism>
<evidence type="ECO:0000313" key="1">
    <source>
        <dbReference type="EMBL" id="NRQ42516.1"/>
    </source>
</evidence>
<dbReference type="AlphaFoldDB" id="A0A7Y5ARE0"/>
<reference evidence="1 2" key="1">
    <citation type="submission" date="2020-06" db="EMBL/GenBank/DDBJ databases">
        <title>Rheinheimera sp. nov., a marine bacterium isolated from coastal.</title>
        <authorList>
            <person name="Yu Q."/>
            <person name="Qi Y."/>
            <person name="Pu J."/>
        </authorList>
    </citation>
    <scope>NUCLEOTIDE SEQUENCE [LARGE SCALE GENOMIC DNA]</scope>
    <source>
        <strain evidence="1 2">YQF-2</strain>
    </source>
</reference>
<name>A0A7Y5ARE0_9GAMM</name>
<dbReference type="PROSITE" id="PS51257">
    <property type="entry name" value="PROKAR_LIPOPROTEIN"/>
    <property type="match status" value="1"/>
</dbReference>
<dbReference type="EMBL" id="JABSOD010000006">
    <property type="protein sequence ID" value="NRQ42516.1"/>
    <property type="molecule type" value="Genomic_DNA"/>
</dbReference>